<dbReference type="AlphaFoldDB" id="A0A8J8NI23"/>
<reference evidence="2" key="1">
    <citation type="submission" date="2019-06" db="EMBL/GenBank/DDBJ databases">
        <authorList>
            <person name="Zheng W."/>
        </authorList>
    </citation>
    <scope>NUCLEOTIDE SEQUENCE</scope>
    <source>
        <strain evidence="2">QDHG01</strain>
    </source>
</reference>
<evidence type="ECO:0000313" key="2">
    <source>
        <dbReference type="EMBL" id="TNV75477.1"/>
    </source>
</evidence>
<evidence type="ECO:0000313" key="3">
    <source>
        <dbReference type="Proteomes" id="UP000785679"/>
    </source>
</evidence>
<organism evidence="2 3">
    <name type="scientific">Halteria grandinella</name>
    <dbReference type="NCBI Taxonomy" id="5974"/>
    <lineage>
        <taxon>Eukaryota</taxon>
        <taxon>Sar</taxon>
        <taxon>Alveolata</taxon>
        <taxon>Ciliophora</taxon>
        <taxon>Intramacronucleata</taxon>
        <taxon>Spirotrichea</taxon>
        <taxon>Stichotrichia</taxon>
        <taxon>Sporadotrichida</taxon>
        <taxon>Halteriidae</taxon>
        <taxon>Halteria</taxon>
    </lineage>
</organism>
<feature type="compositionally biased region" description="Polar residues" evidence="1">
    <location>
        <begin position="89"/>
        <end position="113"/>
    </location>
</feature>
<evidence type="ECO:0000256" key="1">
    <source>
        <dbReference type="SAM" id="MobiDB-lite"/>
    </source>
</evidence>
<feature type="compositionally biased region" description="Basic and acidic residues" evidence="1">
    <location>
        <begin position="132"/>
        <end position="150"/>
    </location>
</feature>
<name>A0A8J8NI23_HALGN</name>
<dbReference type="Proteomes" id="UP000785679">
    <property type="component" value="Unassembled WGS sequence"/>
</dbReference>
<gene>
    <name evidence="2" type="ORF">FGO68_gene6160</name>
</gene>
<proteinExistence type="predicted"/>
<feature type="region of interest" description="Disordered" evidence="1">
    <location>
        <begin position="87"/>
        <end position="150"/>
    </location>
</feature>
<sequence length="165" mass="19032">MESVIQVETGPTNQHYLEVDSSNLNPALEQHKLRKHNQTQIVHFEYFEPPAVNNQTVNLMVQQSPRQQKANENDPYMSQFEYSYFDPNEINNSASGQAYQSGAPQHVEQTGSVRQLEKDENIDFQPQRRHGREPQEKSDSKIVEKKEDPILRNEKVNVSCGCSIF</sequence>
<dbReference type="EMBL" id="RRYP01015489">
    <property type="protein sequence ID" value="TNV75477.1"/>
    <property type="molecule type" value="Genomic_DNA"/>
</dbReference>
<comment type="caution">
    <text evidence="2">The sequence shown here is derived from an EMBL/GenBank/DDBJ whole genome shotgun (WGS) entry which is preliminary data.</text>
</comment>
<protein>
    <submittedName>
        <fullName evidence="2">Uncharacterized protein</fullName>
    </submittedName>
</protein>
<keyword evidence="3" id="KW-1185">Reference proteome</keyword>
<accession>A0A8J8NI23</accession>